<keyword evidence="6" id="KW-1185">Reference proteome</keyword>
<dbReference type="CDD" id="cd00165">
    <property type="entry name" value="S4"/>
    <property type="match status" value="1"/>
</dbReference>
<dbReference type="InterPro" id="IPR006145">
    <property type="entry name" value="PsdUridine_synth_RsuA/RluA"/>
</dbReference>
<reference evidence="5 6" key="1">
    <citation type="submission" date="2016-10" db="EMBL/GenBank/DDBJ databases">
        <authorList>
            <person name="de Groot N.N."/>
        </authorList>
    </citation>
    <scope>NUCLEOTIDE SEQUENCE [LARGE SCALE GENOMIC DNA]</scope>
    <source>
        <strain evidence="5 6">B25</strain>
    </source>
</reference>
<dbReference type="InterPro" id="IPR050188">
    <property type="entry name" value="RluA_PseudoU_synthase"/>
</dbReference>
<dbReference type="AlphaFoldDB" id="A0A1H9FRP2"/>
<dbReference type="OrthoDB" id="305739at2"/>
<dbReference type="InterPro" id="IPR036986">
    <property type="entry name" value="S4_RNA-bd_sf"/>
</dbReference>
<dbReference type="EMBL" id="FOFU01000004">
    <property type="protein sequence ID" value="SEQ40429.1"/>
    <property type="molecule type" value="Genomic_DNA"/>
</dbReference>
<dbReference type="PROSITE" id="PS50889">
    <property type="entry name" value="S4"/>
    <property type="match status" value="1"/>
</dbReference>
<evidence type="ECO:0000313" key="5">
    <source>
        <dbReference type="EMBL" id="SEQ40429.1"/>
    </source>
</evidence>
<dbReference type="Proteomes" id="UP000182360">
    <property type="component" value="Unassembled WGS sequence"/>
</dbReference>
<dbReference type="Gene3D" id="3.10.290.10">
    <property type="entry name" value="RNA-binding S4 domain"/>
    <property type="match status" value="1"/>
</dbReference>
<dbReference type="GO" id="GO:0120159">
    <property type="term" value="F:rRNA pseudouridine synthase activity"/>
    <property type="evidence" value="ECO:0007669"/>
    <property type="project" value="UniProtKB-ARBA"/>
</dbReference>
<evidence type="ECO:0000256" key="1">
    <source>
        <dbReference type="ARBA" id="ARBA00010876"/>
    </source>
</evidence>
<keyword evidence="2" id="KW-0413">Isomerase</keyword>
<dbReference type="InterPro" id="IPR020103">
    <property type="entry name" value="PsdUridine_synth_cat_dom_sf"/>
</dbReference>
<proteinExistence type="inferred from homology"/>
<dbReference type="RefSeq" id="WP_074643028.1">
    <property type="nucleotide sequence ID" value="NZ_FOFU01000004.1"/>
</dbReference>
<organism evidence="5 6">
    <name type="scientific">Treponema bryantii</name>
    <dbReference type="NCBI Taxonomy" id="163"/>
    <lineage>
        <taxon>Bacteria</taxon>
        <taxon>Pseudomonadati</taxon>
        <taxon>Spirochaetota</taxon>
        <taxon>Spirochaetia</taxon>
        <taxon>Spirochaetales</taxon>
        <taxon>Treponemataceae</taxon>
        <taxon>Treponema</taxon>
    </lineage>
</organism>
<name>A0A1H9FRP2_9SPIR</name>
<gene>
    <name evidence="5" type="ORF">SAMN04487977_104132</name>
</gene>
<dbReference type="Pfam" id="PF01479">
    <property type="entry name" value="S4"/>
    <property type="match status" value="1"/>
</dbReference>
<accession>A0A1H9FRP2</accession>
<dbReference type="SMART" id="SM00363">
    <property type="entry name" value="S4"/>
    <property type="match status" value="1"/>
</dbReference>
<evidence type="ECO:0000256" key="2">
    <source>
        <dbReference type="ARBA" id="ARBA00023235"/>
    </source>
</evidence>
<dbReference type="CDD" id="cd02869">
    <property type="entry name" value="PseudoU_synth_RluA_like"/>
    <property type="match status" value="1"/>
</dbReference>
<comment type="similarity">
    <text evidence="1">Belongs to the pseudouridine synthase RluA family.</text>
</comment>
<dbReference type="SUPFAM" id="SSF55174">
    <property type="entry name" value="Alpha-L RNA-binding motif"/>
    <property type="match status" value="1"/>
</dbReference>
<dbReference type="Pfam" id="PF00849">
    <property type="entry name" value="PseudoU_synth_2"/>
    <property type="match status" value="1"/>
</dbReference>
<dbReference type="STRING" id="163.SAMN04487775_11113"/>
<evidence type="ECO:0000313" key="6">
    <source>
        <dbReference type="Proteomes" id="UP000182360"/>
    </source>
</evidence>
<dbReference type="PANTHER" id="PTHR21600:SF87">
    <property type="entry name" value="RNA PSEUDOURIDYLATE SYNTHASE DOMAIN-CONTAINING PROTEIN 1"/>
    <property type="match status" value="1"/>
</dbReference>
<dbReference type="PANTHER" id="PTHR21600">
    <property type="entry name" value="MITOCHONDRIAL RNA PSEUDOURIDINE SYNTHASE"/>
    <property type="match status" value="1"/>
</dbReference>
<dbReference type="SUPFAM" id="SSF55120">
    <property type="entry name" value="Pseudouridine synthase"/>
    <property type="match status" value="1"/>
</dbReference>
<dbReference type="Gene3D" id="3.30.2350.10">
    <property type="entry name" value="Pseudouridine synthase"/>
    <property type="match status" value="1"/>
</dbReference>
<dbReference type="InterPro" id="IPR002942">
    <property type="entry name" value="S4_RNA-bd"/>
</dbReference>
<dbReference type="GO" id="GO:0000455">
    <property type="term" value="P:enzyme-directed rRNA pseudouridine synthesis"/>
    <property type="evidence" value="ECO:0007669"/>
    <property type="project" value="TreeGrafter"/>
</dbReference>
<protein>
    <submittedName>
        <fullName evidence="5">23S rRNA pseudouridine1911/1915/1917 synthase</fullName>
    </submittedName>
</protein>
<evidence type="ECO:0000259" key="4">
    <source>
        <dbReference type="SMART" id="SM00363"/>
    </source>
</evidence>
<dbReference type="GO" id="GO:0003723">
    <property type="term" value="F:RNA binding"/>
    <property type="evidence" value="ECO:0007669"/>
    <property type="project" value="UniProtKB-KW"/>
</dbReference>
<keyword evidence="3" id="KW-0694">RNA-binding</keyword>
<feature type="domain" description="RNA-binding S4" evidence="4">
    <location>
        <begin position="14"/>
        <end position="83"/>
    </location>
</feature>
<sequence length="309" mass="35370">MQESRIKLESNGGERLDTFLRRELPLAAKIEGDFSNSKIRRLIMAGTIQVNGKVVNRPAFELRGKSSIEVRFDAERFFYEKQPDDVAFEMTDSSILHEDENLIFVDKPYNYPVEQTITGNRANLHDAVVDYLWKRNPSLRNPPYVGIMHRLDRTTSGVILFTKTRAVNGAVSELFQSHDLTKQYLAIVEDKKNVEKSFTVEMYMGRITGKSRQGKWGEVPESRGGQYSKTDFRNLRKITVEGRPCLLIECSLHTGHTHQIRVHLASRGLPILGDTLYGGTPAKRLYLHSEKLTFSLNNKQYYVESSIKI</sequence>
<evidence type="ECO:0000256" key="3">
    <source>
        <dbReference type="PROSITE-ProRule" id="PRU00182"/>
    </source>
</evidence>